<evidence type="ECO:0000313" key="2">
    <source>
        <dbReference type="Proteomes" id="UP001060215"/>
    </source>
</evidence>
<gene>
    <name evidence="1" type="ORF">LOK49_LG03G01946</name>
</gene>
<name>A0ACC0ICH0_9ERIC</name>
<reference evidence="1 2" key="1">
    <citation type="journal article" date="2022" name="Plant J.">
        <title>Chromosome-level genome of Camellia lanceoleosa provides a valuable resource for understanding genome evolution and self-incompatibility.</title>
        <authorList>
            <person name="Gong W."/>
            <person name="Xiao S."/>
            <person name="Wang L."/>
            <person name="Liao Z."/>
            <person name="Chang Y."/>
            <person name="Mo W."/>
            <person name="Hu G."/>
            <person name="Li W."/>
            <person name="Zhao G."/>
            <person name="Zhu H."/>
            <person name="Hu X."/>
            <person name="Ji K."/>
            <person name="Xiang X."/>
            <person name="Song Q."/>
            <person name="Yuan D."/>
            <person name="Jin S."/>
            <person name="Zhang L."/>
        </authorList>
    </citation>
    <scope>NUCLEOTIDE SEQUENCE [LARGE SCALE GENOMIC DNA]</scope>
    <source>
        <strain evidence="1">SQ_2022a</strain>
    </source>
</reference>
<proteinExistence type="predicted"/>
<accession>A0ACC0ICH0</accession>
<organism evidence="1 2">
    <name type="scientific">Camellia lanceoleosa</name>
    <dbReference type="NCBI Taxonomy" id="1840588"/>
    <lineage>
        <taxon>Eukaryota</taxon>
        <taxon>Viridiplantae</taxon>
        <taxon>Streptophyta</taxon>
        <taxon>Embryophyta</taxon>
        <taxon>Tracheophyta</taxon>
        <taxon>Spermatophyta</taxon>
        <taxon>Magnoliopsida</taxon>
        <taxon>eudicotyledons</taxon>
        <taxon>Gunneridae</taxon>
        <taxon>Pentapetalae</taxon>
        <taxon>asterids</taxon>
        <taxon>Ericales</taxon>
        <taxon>Theaceae</taxon>
        <taxon>Camellia</taxon>
    </lineage>
</organism>
<comment type="caution">
    <text evidence="1">The sequence shown here is derived from an EMBL/GenBank/DDBJ whole genome shotgun (WGS) entry which is preliminary data.</text>
</comment>
<protein>
    <submittedName>
        <fullName evidence="1">Calcium-transporting ATPase 13, plasma membrane-type</fullName>
    </submittedName>
</protein>
<sequence>MVVGEPEDHLPALNIDQKTLADMIKEKNSDQLHQFGRVKGMAVILETDEKDSMNGNDAHLIHRKAIFGSNRYHQGKVQLHTEDLNSGAVVEGKDFRNFSDQERTEKVETISVMARSSPFDKLLMVQCLKQKGHVVAVTSDGTNDGPALKEADIELSMGSKEQKWLKRARI</sequence>
<dbReference type="Proteomes" id="UP001060215">
    <property type="component" value="Chromosome 6"/>
</dbReference>
<dbReference type="EMBL" id="CM045763">
    <property type="protein sequence ID" value="KAI8023414.1"/>
    <property type="molecule type" value="Genomic_DNA"/>
</dbReference>
<keyword evidence="2" id="KW-1185">Reference proteome</keyword>
<evidence type="ECO:0000313" key="1">
    <source>
        <dbReference type="EMBL" id="KAI8023414.1"/>
    </source>
</evidence>